<proteinExistence type="predicted"/>
<reference evidence="1 2" key="1">
    <citation type="submission" date="2016-06" db="EMBL/GenBank/DDBJ databases">
        <authorList>
            <person name="Kjaerup R.B."/>
            <person name="Dalgaard T.S."/>
            <person name="Juul-Madsen H.R."/>
        </authorList>
    </citation>
    <scope>NUCLEOTIDE SEQUENCE [LARGE SCALE GENOMIC DNA]</scope>
    <source>
        <strain evidence="1 2">DSM 45097</strain>
    </source>
</reference>
<dbReference type="EMBL" id="LT607751">
    <property type="protein sequence ID" value="SCG37838.1"/>
    <property type="molecule type" value="Genomic_DNA"/>
</dbReference>
<keyword evidence="2" id="KW-1185">Reference proteome</keyword>
<protein>
    <submittedName>
        <fullName evidence="1">Uncharacterized protein</fullName>
    </submittedName>
</protein>
<dbReference type="Proteomes" id="UP000198210">
    <property type="component" value="Chromosome I"/>
</dbReference>
<name>A0A1C5GVP3_9ACTN</name>
<accession>A0A1C5GVP3</accession>
<dbReference type="RefSeq" id="WP_088969048.1">
    <property type="nucleotide sequence ID" value="NZ_JBHLYF010000026.1"/>
</dbReference>
<gene>
    <name evidence="1" type="ORF">GA0074704_0579</name>
</gene>
<sequence>MGLDNVAVHWPRTGRFYDPVAPAEFVDFGDIVELPRISAPTAALAELIAKTGTVRATAYTELVDLLLGLENVLYATDAAAEDEDPVIDPDGCSWIAGGIERFVAAHRPHGEEVTFDSVSGVLRGLLADGRLAEQQLRWLDTRLDALRDEAGDPPQWTFTCAELAVLAAFYRRCADRGFAVYADA</sequence>
<organism evidence="1 2">
    <name type="scientific">Micromonospora siamensis</name>
    <dbReference type="NCBI Taxonomy" id="299152"/>
    <lineage>
        <taxon>Bacteria</taxon>
        <taxon>Bacillati</taxon>
        <taxon>Actinomycetota</taxon>
        <taxon>Actinomycetes</taxon>
        <taxon>Micromonosporales</taxon>
        <taxon>Micromonosporaceae</taxon>
        <taxon>Micromonospora</taxon>
    </lineage>
</organism>
<evidence type="ECO:0000313" key="1">
    <source>
        <dbReference type="EMBL" id="SCG37838.1"/>
    </source>
</evidence>
<dbReference type="AlphaFoldDB" id="A0A1C5GVP3"/>
<evidence type="ECO:0000313" key="2">
    <source>
        <dbReference type="Proteomes" id="UP000198210"/>
    </source>
</evidence>